<accession>A0ABT0EA77</accession>
<keyword evidence="1" id="KW-0808">Transferase</keyword>
<organism evidence="1 2">
    <name type="scientific">Alcanivorax quisquiliarum</name>
    <dbReference type="NCBI Taxonomy" id="2933565"/>
    <lineage>
        <taxon>Bacteria</taxon>
        <taxon>Pseudomonadati</taxon>
        <taxon>Pseudomonadota</taxon>
        <taxon>Gammaproteobacteria</taxon>
        <taxon>Oceanospirillales</taxon>
        <taxon>Alcanivoracaceae</taxon>
        <taxon>Alcanivorax</taxon>
    </lineage>
</organism>
<dbReference type="InterPro" id="IPR011009">
    <property type="entry name" value="Kinase-like_dom_sf"/>
</dbReference>
<dbReference type="GO" id="GO:0016301">
    <property type="term" value="F:kinase activity"/>
    <property type="evidence" value="ECO:0007669"/>
    <property type="project" value="UniProtKB-KW"/>
</dbReference>
<dbReference type="EMBL" id="JALKII010000013">
    <property type="protein sequence ID" value="MCK0538745.1"/>
    <property type="molecule type" value="Genomic_DNA"/>
</dbReference>
<evidence type="ECO:0000313" key="2">
    <source>
        <dbReference type="Proteomes" id="UP001165524"/>
    </source>
</evidence>
<dbReference type="SUPFAM" id="SSF56112">
    <property type="entry name" value="Protein kinase-like (PK-like)"/>
    <property type="match status" value="1"/>
</dbReference>
<keyword evidence="1" id="KW-0418">Kinase</keyword>
<reference evidence="1" key="1">
    <citation type="submission" date="2022-04" db="EMBL/GenBank/DDBJ databases">
        <title>Alcanivorax sp. CY1518 draft genome sequence.</title>
        <authorList>
            <person name="Zhao G."/>
            <person name="An M."/>
        </authorList>
    </citation>
    <scope>NUCLEOTIDE SEQUENCE</scope>
    <source>
        <strain evidence="1">CY1518</strain>
    </source>
</reference>
<name>A0ABT0EA77_9GAMM</name>
<sequence>MLAEISGQLAAERIIAPAASEERTEALKSLLSWVAEQARRGVVQHDAHLSNFLWGESGWFMLDAAGCRIGKVSSRQLAKNLALLLAQVPPIDAEAVLAEGSEAANLPPRHLVRKAQQHRYEVMLKKTERDCTHYQTVAVAGLRGMCVRSAHPQLLALLGSGSDGLTEHGRMLKDGGASTVVALDHLGWVVKRYNLKKRRNQWKVWLGSSRARRSWRAAHFLQYCGVYTPSPVAYLEDRRTGVAWFISAIHRGPLLDSVQEYSQLRTEWCASLTELFILMRMFRWAHGDMKASNIVLCDAKAGLIDLDGWRRFRSQRRANRAIDRDKARLLRNWAESKALREKMIECLN</sequence>
<proteinExistence type="predicted"/>
<evidence type="ECO:0000313" key="1">
    <source>
        <dbReference type="EMBL" id="MCK0538745.1"/>
    </source>
</evidence>
<keyword evidence="2" id="KW-1185">Reference proteome</keyword>
<dbReference type="Pfam" id="PF06293">
    <property type="entry name" value="Kdo"/>
    <property type="match status" value="1"/>
</dbReference>
<protein>
    <submittedName>
        <fullName evidence="1">Lipopolysaccharide kinase InaA family protein</fullName>
    </submittedName>
</protein>
<dbReference type="RefSeq" id="WP_246953659.1">
    <property type="nucleotide sequence ID" value="NZ_JALKII010000013.1"/>
</dbReference>
<comment type="caution">
    <text evidence="1">The sequence shown here is derived from an EMBL/GenBank/DDBJ whole genome shotgun (WGS) entry which is preliminary data.</text>
</comment>
<gene>
    <name evidence="1" type="ORF">MU846_13605</name>
</gene>
<dbReference type="Proteomes" id="UP001165524">
    <property type="component" value="Unassembled WGS sequence"/>
</dbReference>